<gene>
    <name evidence="2" type="ORF">METZ01_LOCUS495705</name>
</gene>
<reference evidence="2" key="1">
    <citation type="submission" date="2018-05" db="EMBL/GenBank/DDBJ databases">
        <authorList>
            <person name="Lanie J.A."/>
            <person name="Ng W.-L."/>
            <person name="Kazmierczak K.M."/>
            <person name="Andrzejewski T.M."/>
            <person name="Davidsen T.M."/>
            <person name="Wayne K.J."/>
            <person name="Tettelin H."/>
            <person name="Glass J.I."/>
            <person name="Rusch D."/>
            <person name="Podicherti R."/>
            <person name="Tsui H.-C.T."/>
            <person name="Winkler M.E."/>
        </authorList>
    </citation>
    <scope>NUCLEOTIDE SEQUENCE</scope>
</reference>
<organism evidence="2">
    <name type="scientific">marine metagenome</name>
    <dbReference type="NCBI Taxonomy" id="408172"/>
    <lineage>
        <taxon>unclassified sequences</taxon>
        <taxon>metagenomes</taxon>
        <taxon>ecological metagenomes</taxon>
    </lineage>
</organism>
<feature type="transmembrane region" description="Helical" evidence="1">
    <location>
        <begin position="21"/>
        <end position="39"/>
    </location>
</feature>
<dbReference type="EMBL" id="UINC01216633">
    <property type="protein sequence ID" value="SVE42851.1"/>
    <property type="molecule type" value="Genomic_DNA"/>
</dbReference>
<keyword evidence="1" id="KW-1133">Transmembrane helix</keyword>
<accession>A0A383DEN4</accession>
<name>A0A383DEN4_9ZZZZ</name>
<protein>
    <submittedName>
        <fullName evidence="2">Uncharacterized protein</fullName>
    </submittedName>
</protein>
<keyword evidence="1" id="KW-0472">Membrane</keyword>
<sequence>MPTCCRTNRSQVASYGRTVTVRQFTVFAAISFLAMMIGAQTPVISKTAAESAIEACKLQLTADAGYWWRPDTSEPRVCSLAQEYNLDTCLEPSSENDPESAPCKILEEIIVERGVICSPSCGGPNCASDWHKARQ</sequence>
<dbReference type="AlphaFoldDB" id="A0A383DEN4"/>
<keyword evidence="1" id="KW-0812">Transmembrane</keyword>
<proteinExistence type="predicted"/>
<evidence type="ECO:0000256" key="1">
    <source>
        <dbReference type="SAM" id="Phobius"/>
    </source>
</evidence>
<evidence type="ECO:0000313" key="2">
    <source>
        <dbReference type="EMBL" id="SVE42851.1"/>
    </source>
</evidence>